<proteinExistence type="predicted"/>
<evidence type="ECO:0000313" key="2">
    <source>
        <dbReference type="EMBL" id="OGY24856.1"/>
    </source>
</evidence>
<dbReference type="SUPFAM" id="SSF50475">
    <property type="entry name" value="FMN-binding split barrel"/>
    <property type="match status" value="1"/>
</dbReference>
<evidence type="ECO:0000259" key="1">
    <source>
        <dbReference type="Pfam" id="PF01243"/>
    </source>
</evidence>
<dbReference type="AlphaFoldDB" id="A0A1G1WAY6"/>
<organism evidence="2 3">
    <name type="scientific">Candidatus Woykebacteria bacterium RBG_13_40_7b</name>
    <dbReference type="NCBI Taxonomy" id="1802594"/>
    <lineage>
        <taxon>Bacteria</taxon>
        <taxon>Candidatus Woykeibacteriota</taxon>
    </lineage>
</organism>
<name>A0A1G1WAY6_9BACT</name>
<dbReference type="Pfam" id="PF01243">
    <property type="entry name" value="PNPOx_N"/>
    <property type="match status" value="1"/>
</dbReference>
<dbReference type="InterPro" id="IPR012349">
    <property type="entry name" value="Split_barrel_FMN-bd"/>
</dbReference>
<dbReference type="PANTHER" id="PTHR40660:SF1">
    <property type="entry name" value="5'-PHOSPHATE OXIDASE PUTATIVE DOMAIN-CONTAINING PROTEIN-RELATED"/>
    <property type="match status" value="1"/>
</dbReference>
<feature type="domain" description="Pyridoxamine 5'-phosphate oxidase N-terminal" evidence="1">
    <location>
        <begin position="4"/>
        <end position="93"/>
    </location>
</feature>
<feature type="non-terminal residue" evidence="2">
    <location>
        <position position="106"/>
    </location>
</feature>
<dbReference type="InterPro" id="IPR011576">
    <property type="entry name" value="Pyridox_Oxase_N"/>
</dbReference>
<dbReference type="Proteomes" id="UP000177103">
    <property type="component" value="Unassembled WGS sequence"/>
</dbReference>
<reference evidence="2 3" key="1">
    <citation type="journal article" date="2016" name="Nat. Commun.">
        <title>Thousands of microbial genomes shed light on interconnected biogeochemical processes in an aquifer system.</title>
        <authorList>
            <person name="Anantharaman K."/>
            <person name="Brown C.T."/>
            <person name="Hug L.A."/>
            <person name="Sharon I."/>
            <person name="Castelle C.J."/>
            <person name="Probst A.J."/>
            <person name="Thomas B.C."/>
            <person name="Singh A."/>
            <person name="Wilkins M.J."/>
            <person name="Karaoz U."/>
            <person name="Brodie E.L."/>
            <person name="Williams K.H."/>
            <person name="Hubbard S.S."/>
            <person name="Banfield J.F."/>
        </authorList>
    </citation>
    <scope>NUCLEOTIDE SEQUENCE [LARGE SCALE GENOMIC DNA]</scope>
</reference>
<dbReference type="EMBL" id="MHCQ01000010">
    <property type="protein sequence ID" value="OGY24856.1"/>
    <property type="molecule type" value="Genomic_DNA"/>
</dbReference>
<comment type="caution">
    <text evidence="2">The sequence shown here is derived from an EMBL/GenBank/DDBJ whole genome shotgun (WGS) entry which is preliminary data.</text>
</comment>
<sequence length="106" mass="12068">MVKITPEVKKIIEENPVALATVDGKCKPNVNVVSFAKIVAQDKVLITDNYMKQTRENLASSSDVCLAVWDKDWNGYKLVGQAKYFKEGEWKKFVEEMPENKDFPAK</sequence>
<dbReference type="PANTHER" id="PTHR40660">
    <property type="entry name" value="5'-PHOSPHATE OXIDASE PUTATIVE DOMAIN-CONTAINING PROTEIN-RELATED"/>
    <property type="match status" value="1"/>
</dbReference>
<protein>
    <recommendedName>
        <fullName evidence="1">Pyridoxamine 5'-phosphate oxidase N-terminal domain-containing protein</fullName>
    </recommendedName>
</protein>
<dbReference type="Gene3D" id="2.30.110.10">
    <property type="entry name" value="Electron Transport, Fmn-binding Protein, Chain A"/>
    <property type="match status" value="1"/>
</dbReference>
<accession>A0A1G1WAY6</accession>
<gene>
    <name evidence="2" type="ORF">A2Y57_00960</name>
</gene>
<evidence type="ECO:0000313" key="3">
    <source>
        <dbReference type="Proteomes" id="UP000177103"/>
    </source>
</evidence>